<feature type="compositionally biased region" description="Basic and acidic residues" evidence="5">
    <location>
        <begin position="259"/>
        <end position="277"/>
    </location>
</feature>
<dbReference type="InterPro" id="IPR009072">
    <property type="entry name" value="Histone-fold"/>
</dbReference>
<dbReference type="WBParaSite" id="Gr19_v10_g17178.t1">
    <property type="protein sequence ID" value="Gr19_v10_g17178.t1"/>
    <property type="gene ID" value="Gr19_v10_g17178"/>
</dbReference>
<dbReference type="InterPro" id="IPR011011">
    <property type="entry name" value="Znf_FYVE_PHD"/>
</dbReference>
<dbReference type="Gene3D" id="1.10.20.10">
    <property type="entry name" value="Histone, subunit A"/>
    <property type="match status" value="1"/>
</dbReference>
<keyword evidence="3" id="KW-0862">Zinc</keyword>
<dbReference type="PANTHER" id="PTHR46452:SF1">
    <property type="entry name" value="TRANSCRIPTION INITIATION FACTOR TFIID SUBUNIT 3"/>
    <property type="match status" value="1"/>
</dbReference>
<dbReference type="AlphaFoldDB" id="A0A914HIA3"/>
<feature type="region of interest" description="Disordered" evidence="5">
    <location>
        <begin position="250"/>
        <end position="324"/>
    </location>
</feature>
<dbReference type="SUPFAM" id="SSF57903">
    <property type="entry name" value="FYVE/PHD zinc finger"/>
    <property type="match status" value="1"/>
</dbReference>
<keyword evidence="1" id="KW-0479">Metal-binding</keyword>
<feature type="domain" description="PHD-type" evidence="6">
    <location>
        <begin position="592"/>
        <end position="643"/>
    </location>
</feature>
<dbReference type="CDD" id="cd15522">
    <property type="entry name" value="PHD_TAF3"/>
    <property type="match status" value="1"/>
</dbReference>
<dbReference type="Pfam" id="PF00628">
    <property type="entry name" value="PHD"/>
    <property type="match status" value="1"/>
</dbReference>
<dbReference type="GO" id="GO:0046982">
    <property type="term" value="F:protein heterodimerization activity"/>
    <property type="evidence" value="ECO:0007669"/>
    <property type="project" value="InterPro"/>
</dbReference>
<evidence type="ECO:0000256" key="5">
    <source>
        <dbReference type="SAM" id="MobiDB-lite"/>
    </source>
</evidence>
<feature type="compositionally biased region" description="Polar residues" evidence="5">
    <location>
        <begin position="483"/>
        <end position="498"/>
    </location>
</feature>
<dbReference type="GO" id="GO:0005669">
    <property type="term" value="C:transcription factor TFIID complex"/>
    <property type="evidence" value="ECO:0007669"/>
    <property type="project" value="TreeGrafter"/>
</dbReference>
<dbReference type="Gene3D" id="3.30.40.10">
    <property type="entry name" value="Zinc/RING finger domain, C3HC4 (zinc finger)"/>
    <property type="match status" value="1"/>
</dbReference>
<name>A0A914HIA3_GLORO</name>
<dbReference type="InterPro" id="IPR019786">
    <property type="entry name" value="Zinc_finger_PHD-type_CS"/>
</dbReference>
<evidence type="ECO:0000256" key="3">
    <source>
        <dbReference type="ARBA" id="ARBA00022833"/>
    </source>
</evidence>
<accession>A0A914HIA3</accession>
<dbReference type="GO" id="GO:0045944">
    <property type="term" value="P:positive regulation of transcription by RNA polymerase II"/>
    <property type="evidence" value="ECO:0007669"/>
    <property type="project" value="TreeGrafter"/>
</dbReference>
<keyword evidence="2 4" id="KW-0863">Zinc-finger</keyword>
<dbReference type="SMART" id="SM00249">
    <property type="entry name" value="PHD"/>
    <property type="match status" value="1"/>
</dbReference>
<evidence type="ECO:0000256" key="1">
    <source>
        <dbReference type="ARBA" id="ARBA00022723"/>
    </source>
</evidence>
<feature type="compositionally biased region" description="Basic and acidic residues" evidence="5">
    <location>
        <begin position="130"/>
        <end position="140"/>
    </location>
</feature>
<dbReference type="Proteomes" id="UP000887572">
    <property type="component" value="Unplaced"/>
</dbReference>
<dbReference type="PROSITE" id="PS50016">
    <property type="entry name" value="ZF_PHD_2"/>
    <property type="match status" value="1"/>
</dbReference>
<dbReference type="GO" id="GO:0002039">
    <property type="term" value="F:p53 binding"/>
    <property type="evidence" value="ECO:0007669"/>
    <property type="project" value="TreeGrafter"/>
</dbReference>
<dbReference type="InterPro" id="IPR001965">
    <property type="entry name" value="Znf_PHD"/>
</dbReference>
<dbReference type="PANTHER" id="PTHR46452">
    <property type="entry name" value="TRANSCRIPTION INITIATION FACTOR TFIID SUBUNIT 3"/>
    <property type="match status" value="1"/>
</dbReference>
<feature type="compositionally biased region" description="Basic and acidic residues" evidence="5">
    <location>
        <begin position="505"/>
        <end position="520"/>
    </location>
</feature>
<dbReference type="InterPro" id="IPR013083">
    <property type="entry name" value="Znf_RING/FYVE/PHD"/>
</dbReference>
<feature type="compositionally biased region" description="Low complexity" evidence="5">
    <location>
        <begin position="157"/>
        <end position="166"/>
    </location>
</feature>
<reference evidence="8" key="1">
    <citation type="submission" date="2022-11" db="UniProtKB">
        <authorList>
            <consortium name="WormBaseParasite"/>
        </authorList>
    </citation>
    <scope>IDENTIFICATION</scope>
</reference>
<feature type="region of interest" description="Disordered" evidence="5">
    <location>
        <begin position="128"/>
        <end position="166"/>
    </location>
</feature>
<protein>
    <submittedName>
        <fullName evidence="8">PHD-type domain-containing protein</fullName>
    </submittedName>
</protein>
<evidence type="ECO:0000313" key="8">
    <source>
        <dbReference type="WBParaSite" id="Gr19_v10_g17178.t1"/>
    </source>
</evidence>
<keyword evidence="7" id="KW-1185">Reference proteome</keyword>
<dbReference type="GO" id="GO:0008270">
    <property type="term" value="F:zinc ion binding"/>
    <property type="evidence" value="ECO:0007669"/>
    <property type="project" value="UniProtKB-KW"/>
</dbReference>
<sequence length="686" mass="74665">MNVGAARETNENERKSAGYELSRFRHATMAIADNIGFASASSSALSSLSFLLRTYFEQLCRDSLDSAINARRSEVSLEDVSHVFGVNGINLTELHGYIHQVASFAFAEEHPLFPVIEPMSLLSTEIANSEEQKQDERENAGNDGTEVDEEGGREQNNKQVVNSSSSRSNARNAIFQKIFPNFAGAFAPSLGFTVQRVELPVENISVDQQLVNIRPSSSKTAVHTMFEFDHSIAQPLRTKAAISEEEERLLKKKRKKEKREKEKRMAEETEEKTGNDGKRKKHKTKDNSADRGADEESSLLQPPSIPDKQQQPMPISPPQEPLKIPKLKIRIPITQRLSPVGHPPIASIAQENLLISRHTTEPMVPKIIAATLTTITTTPTMTTNVLSKTEAGTIKPSVETIKATKEVTTIPKGLTKILKEVTKTPKEATKTPKVMTKTATETTTTAASKTVDAPNPVTTAIVPMTTSTGATTITTTASIPSAVKQQPTAPFAVTSSGRSVKPSKRKFEESETEKPMDKGPAKPKTASKALKISSTPKLPKTPIFPARANNSAAKVKAIAKAVEQIAAAQLCSASLETVDNAGGANEEEEEPIWICPTCSVAYVEGQEMVACDDCDRWYHWGCVGILIPPPERAQWYCTECRRKRKKSQQQLLTDGGGGSGSNSRKTSLTGAAPLAVTAKKQRVTKT</sequence>
<feature type="region of interest" description="Disordered" evidence="5">
    <location>
        <begin position="648"/>
        <end position="686"/>
    </location>
</feature>
<evidence type="ECO:0000259" key="6">
    <source>
        <dbReference type="PROSITE" id="PS50016"/>
    </source>
</evidence>
<dbReference type="PROSITE" id="PS01359">
    <property type="entry name" value="ZF_PHD_1"/>
    <property type="match status" value="1"/>
</dbReference>
<organism evidence="7 8">
    <name type="scientific">Globodera rostochiensis</name>
    <name type="common">Golden nematode worm</name>
    <name type="synonym">Heterodera rostochiensis</name>
    <dbReference type="NCBI Taxonomy" id="31243"/>
    <lineage>
        <taxon>Eukaryota</taxon>
        <taxon>Metazoa</taxon>
        <taxon>Ecdysozoa</taxon>
        <taxon>Nematoda</taxon>
        <taxon>Chromadorea</taxon>
        <taxon>Rhabditida</taxon>
        <taxon>Tylenchina</taxon>
        <taxon>Tylenchomorpha</taxon>
        <taxon>Tylenchoidea</taxon>
        <taxon>Heteroderidae</taxon>
        <taxon>Heteroderinae</taxon>
        <taxon>Globodera</taxon>
    </lineage>
</organism>
<evidence type="ECO:0000313" key="7">
    <source>
        <dbReference type="Proteomes" id="UP000887572"/>
    </source>
</evidence>
<feature type="region of interest" description="Disordered" evidence="5">
    <location>
        <begin position="483"/>
        <end position="545"/>
    </location>
</feature>
<feature type="compositionally biased region" description="Basic and acidic residues" evidence="5">
    <location>
        <begin position="285"/>
        <end position="294"/>
    </location>
</feature>
<proteinExistence type="predicted"/>
<evidence type="ECO:0000256" key="2">
    <source>
        <dbReference type="ARBA" id="ARBA00022771"/>
    </source>
</evidence>
<evidence type="ECO:0000256" key="4">
    <source>
        <dbReference type="PROSITE-ProRule" id="PRU00146"/>
    </source>
</evidence>
<dbReference type="InterPro" id="IPR019787">
    <property type="entry name" value="Znf_PHD-finger"/>
</dbReference>